<gene>
    <name evidence="1" type="ORF">HOLleu_00321</name>
</gene>
<organism evidence="1 2">
    <name type="scientific">Holothuria leucospilota</name>
    <name type="common">Black long sea cucumber</name>
    <name type="synonym">Mertensiothuria leucospilota</name>
    <dbReference type="NCBI Taxonomy" id="206669"/>
    <lineage>
        <taxon>Eukaryota</taxon>
        <taxon>Metazoa</taxon>
        <taxon>Echinodermata</taxon>
        <taxon>Eleutherozoa</taxon>
        <taxon>Echinozoa</taxon>
        <taxon>Holothuroidea</taxon>
        <taxon>Aspidochirotacea</taxon>
        <taxon>Aspidochirotida</taxon>
        <taxon>Holothuriidae</taxon>
        <taxon>Holothuria</taxon>
    </lineage>
</organism>
<name>A0A9Q1CNG4_HOLLE</name>
<dbReference type="Proteomes" id="UP001152320">
    <property type="component" value="Chromosome 1"/>
</dbReference>
<protein>
    <submittedName>
        <fullName evidence="1">Uncharacterized protein</fullName>
    </submittedName>
</protein>
<keyword evidence="2" id="KW-1185">Reference proteome</keyword>
<evidence type="ECO:0000313" key="2">
    <source>
        <dbReference type="Proteomes" id="UP001152320"/>
    </source>
</evidence>
<proteinExistence type="predicted"/>
<evidence type="ECO:0000313" key="1">
    <source>
        <dbReference type="EMBL" id="KAJ8048141.1"/>
    </source>
</evidence>
<dbReference type="AlphaFoldDB" id="A0A9Q1CNG4"/>
<comment type="caution">
    <text evidence="1">The sequence shown here is derived from an EMBL/GenBank/DDBJ whole genome shotgun (WGS) entry which is preliminary data.</text>
</comment>
<accession>A0A9Q1CNG4</accession>
<dbReference type="OrthoDB" id="6630012at2759"/>
<sequence length="106" mass="12444">MGKAENAVPVVVKKKSETRWSARAEVVKPVNKYLREILQVLETMIDNDNETTETRSDAEQLYFCMLNYHFLTLLGLWDKILIRIDRVQKKLKDPYIRELLFGSLLT</sequence>
<dbReference type="EMBL" id="JAIZAY010000001">
    <property type="protein sequence ID" value="KAJ8048141.1"/>
    <property type="molecule type" value="Genomic_DNA"/>
</dbReference>
<reference evidence="1" key="1">
    <citation type="submission" date="2021-10" db="EMBL/GenBank/DDBJ databases">
        <title>Tropical sea cucumber genome reveals ecological adaptation and Cuvierian tubules defense mechanism.</title>
        <authorList>
            <person name="Chen T."/>
        </authorList>
    </citation>
    <scope>NUCLEOTIDE SEQUENCE</scope>
    <source>
        <strain evidence="1">Nanhai2018</strain>
        <tissue evidence="1">Muscle</tissue>
    </source>
</reference>